<keyword evidence="2" id="KW-1185">Reference proteome</keyword>
<reference evidence="1" key="2">
    <citation type="submission" date="2020-11" db="EMBL/GenBank/DDBJ databases">
        <authorList>
            <person name="McCartney M.A."/>
            <person name="Auch B."/>
            <person name="Kono T."/>
            <person name="Mallez S."/>
            <person name="Becker A."/>
            <person name="Gohl D.M."/>
            <person name="Silverstein K.A.T."/>
            <person name="Koren S."/>
            <person name="Bechman K.B."/>
            <person name="Herman A."/>
            <person name="Abrahante J.E."/>
            <person name="Garbe J."/>
        </authorList>
    </citation>
    <scope>NUCLEOTIDE SEQUENCE</scope>
    <source>
        <strain evidence="1">Duluth1</strain>
        <tissue evidence="1">Whole animal</tissue>
    </source>
</reference>
<reference evidence="1" key="1">
    <citation type="journal article" date="2019" name="bioRxiv">
        <title>The Genome of the Zebra Mussel, Dreissena polymorpha: A Resource for Invasive Species Research.</title>
        <authorList>
            <person name="McCartney M.A."/>
            <person name="Auch B."/>
            <person name="Kono T."/>
            <person name="Mallez S."/>
            <person name="Zhang Y."/>
            <person name="Obille A."/>
            <person name="Becker A."/>
            <person name="Abrahante J.E."/>
            <person name="Garbe J."/>
            <person name="Badalamenti J.P."/>
            <person name="Herman A."/>
            <person name="Mangelson H."/>
            <person name="Liachko I."/>
            <person name="Sullivan S."/>
            <person name="Sone E.D."/>
            <person name="Koren S."/>
            <person name="Silverstein K.A.T."/>
            <person name="Beckman K.B."/>
            <person name="Gohl D.M."/>
        </authorList>
    </citation>
    <scope>NUCLEOTIDE SEQUENCE</scope>
    <source>
        <strain evidence="1">Duluth1</strain>
        <tissue evidence="1">Whole animal</tissue>
    </source>
</reference>
<protein>
    <submittedName>
        <fullName evidence="1">Uncharacterized protein</fullName>
    </submittedName>
</protein>
<dbReference type="EMBL" id="JAIWYP010000005">
    <property type="protein sequence ID" value="KAH3819245.1"/>
    <property type="molecule type" value="Genomic_DNA"/>
</dbReference>
<evidence type="ECO:0000313" key="2">
    <source>
        <dbReference type="Proteomes" id="UP000828390"/>
    </source>
</evidence>
<organism evidence="1 2">
    <name type="scientific">Dreissena polymorpha</name>
    <name type="common">Zebra mussel</name>
    <name type="synonym">Mytilus polymorpha</name>
    <dbReference type="NCBI Taxonomy" id="45954"/>
    <lineage>
        <taxon>Eukaryota</taxon>
        <taxon>Metazoa</taxon>
        <taxon>Spiralia</taxon>
        <taxon>Lophotrochozoa</taxon>
        <taxon>Mollusca</taxon>
        <taxon>Bivalvia</taxon>
        <taxon>Autobranchia</taxon>
        <taxon>Heteroconchia</taxon>
        <taxon>Euheterodonta</taxon>
        <taxon>Imparidentia</taxon>
        <taxon>Neoheterodontei</taxon>
        <taxon>Myida</taxon>
        <taxon>Dreissenoidea</taxon>
        <taxon>Dreissenidae</taxon>
        <taxon>Dreissena</taxon>
    </lineage>
</organism>
<gene>
    <name evidence="1" type="ORF">DPMN_120979</name>
</gene>
<dbReference type="AlphaFoldDB" id="A0A9D4JP25"/>
<dbReference type="Proteomes" id="UP000828390">
    <property type="component" value="Unassembled WGS sequence"/>
</dbReference>
<evidence type="ECO:0000313" key="1">
    <source>
        <dbReference type="EMBL" id="KAH3819245.1"/>
    </source>
</evidence>
<accession>A0A9D4JP25</accession>
<sequence>MPLSEECHEKRLRDRGIYKEKQIEYTLMRAEMYKSYNQNHPGFFDMMIDSGRLDLRVKNTVFYHEFCATVYDAHPFF</sequence>
<proteinExistence type="predicted"/>
<name>A0A9D4JP25_DREPO</name>
<comment type="caution">
    <text evidence="1">The sequence shown here is derived from an EMBL/GenBank/DDBJ whole genome shotgun (WGS) entry which is preliminary data.</text>
</comment>